<evidence type="ECO:0000256" key="3">
    <source>
        <dbReference type="SAM" id="SignalP"/>
    </source>
</evidence>
<evidence type="ECO:0000313" key="10">
    <source>
        <dbReference type="Proteomes" id="UP000007305"/>
    </source>
</evidence>
<dbReference type="InterPro" id="IPR016140">
    <property type="entry name" value="Bifunc_inhib/LTP/seed_store"/>
</dbReference>
<evidence type="ECO:0007829" key="11">
    <source>
        <dbReference type="PeptideAtlas" id="Q946V3"/>
    </source>
</evidence>
<comment type="subcellular location">
    <subcellularLocation>
        <location evidence="1">Secreted</location>
    </subcellularLocation>
</comment>
<dbReference type="SUPFAM" id="SSF47699">
    <property type="entry name" value="Bifunctional inhibitor/lipid-transfer protein/seed storage 2S albumin"/>
    <property type="match status" value="1"/>
</dbReference>
<dbReference type="STRING" id="4577.Q946V3"/>
<dbReference type="IntAct" id="Q946V3">
    <property type="interactions" value="2"/>
</dbReference>
<organism evidence="5">
    <name type="scientific">Zea mays</name>
    <name type="common">Maize</name>
    <dbReference type="NCBI Taxonomy" id="4577"/>
    <lineage>
        <taxon>Eukaryota</taxon>
        <taxon>Viridiplantae</taxon>
        <taxon>Streptophyta</taxon>
        <taxon>Embryophyta</taxon>
        <taxon>Tracheophyta</taxon>
        <taxon>Spermatophyta</taxon>
        <taxon>Magnoliopsida</taxon>
        <taxon>Liliopsida</taxon>
        <taxon>Poales</taxon>
        <taxon>Poaceae</taxon>
        <taxon>PACMAD clade</taxon>
        <taxon>Panicoideae</taxon>
        <taxon>Andropogonodae</taxon>
        <taxon>Andropogoneae</taxon>
        <taxon>Tripsacinae</taxon>
        <taxon>Zea</taxon>
    </lineage>
</organism>
<evidence type="ECO:0000259" key="4">
    <source>
        <dbReference type="SMART" id="SM00499"/>
    </source>
</evidence>
<evidence type="ECO:0000256" key="1">
    <source>
        <dbReference type="ARBA" id="ARBA00004613"/>
    </source>
</evidence>
<dbReference type="GO" id="GO:0019863">
    <property type="term" value="F:IgE binding"/>
    <property type="evidence" value="ECO:0007669"/>
    <property type="project" value="EnsemblPlants"/>
</dbReference>
<feature type="signal peptide" evidence="3">
    <location>
        <begin position="1"/>
        <end position="25"/>
    </location>
</feature>
<reference evidence="9" key="6">
    <citation type="submission" date="2019-07" db="EMBL/GenBank/DDBJ databases">
        <authorList>
            <person name="Seetharam A."/>
            <person name="Woodhouse M."/>
            <person name="Cannon E."/>
        </authorList>
    </citation>
    <scope>NUCLEOTIDE SEQUENCE [LARGE SCALE GENOMIC DNA]</scope>
    <source>
        <strain evidence="9">cv. B73</strain>
    </source>
</reference>
<reference evidence="6" key="2">
    <citation type="journal article" date="2009" name="PLoS Genet.">
        <title>Sequencing, mapping, and analysis of 27,455 maize full-length cDNAs.</title>
        <authorList>
            <person name="Soderlund C."/>
            <person name="Descour A."/>
            <person name="Kudrna D."/>
            <person name="Bomhoff M."/>
            <person name="Boyd L."/>
            <person name="Currie J."/>
            <person name="Angelova A."/>
            <person name="Collura K."/>
            <person name="Wissotski M."/>
            <person name="Ashley E."/>
            <person name="Morrow D."/>
            <person name="Fernandes J."/>
            <person name="Walbot V."/>
            <person name="Yu Y."/>
        </authorList>
    </citation>
    <scope>NUCLEOTIDE SEQUENCE</scope>
    <source>
        <strain evidence="6">B73</strain>
    </source>
</reference>
<dbReference type="EMBL" id="AF371278">
    <property type="protein sequence ID" value="AAL16993.1"/>
    <property type="molecule type" value="mRNA"/>
</dbReference>
<keyword evidence="3" id="KW-0732">Signal</keyword>
<dbReference type="AlphaFoldDB" id="Q946V3"/>
<keyword evidence="11" id="KW-1267">Proteomics identification</keyword>
<dbReference type="ExpressionAtlas" id="Q946V3">
    <property type="expression patterns" value="baseline and differential"/>
</dbReference>
<sequence>MAKIAAAAAAALCFAALVAVAVCQGEVERQRLRDLQCWQEVQESPLDACRQVLDRQLTGGGGGGGVGPFRWGTGLRMRCCQQLQDVSRECRCAAIRSMVRGYEEAMPPLEKGWWPWGRQQQPPPQGGGGGQGGYYYPCSRPGEGYGYGQGGQRQMYPPCRPGTTGGGPRIGRVRLTKAREYAAGLPMMCRLSEPQECSIFSGGDQY</sequence>
<accession>Q946V3</accession>
<dbReference type="eggNOG" id="ENOG502R604">
    <property type="taxonomic scope" value="Eukaryota"/>
</dbReference>
<dbReference type="Pfam" id="PF00234">
    <property type="entry name" value="Tryp_alpha_amyl"/>
    <property type="match status" value="1"/>
</dbReference>
<evidence type="ECO:0000256" key="2">
    <source>
        <dbReference type="ARBA" id="ARBA00022525"/>
    </source>
</evidence>
<dbReference type="PANTHER" id="PTHR34481:SF9">
    <property type="entry name" value="19 KDA GLOBULIN"/>
    <property type="match status" value="1"/>
</dbReference>
<dbReference type="PANTHER" id="PTHR34481">
    <property type="entry name" value="TRYPSIN/FACTOR XIIA INHIBITOR-RELATED"/>
    <property type="match status" value="1"/>
</dbReference>
<dbReference type="KEGG" id="zma:541927"/>
<dbReference type="EMBL" id="GQ184457">
    <property type="protein sequence ID" value="ACR61553.1"/>
    <property type="molecule type" value="Genomic_DNA"/>
</dbReference>
<dbReference type="Proteomes" id="UP000007305">
    <property type="component" value="Chromosome 6"/>
</dbReference>
<dbReference type="SMART" id="SM00499">
    <property type="entry name" value="AAI"/>
    <property type="match status" value="1"/>
</dbReference>
<feature type="domain" description="Bifunctional inhibitor/plant lipid transfer protein/seed storage helical" evidence="4">
    <location>
        <begin position="49"/>
        <end position="197"/>
    </location>
</feature>
<dbReference type="InterPro" id="IPR036312">
    <property type="entry name" value="Bifun_inhib/LTP/seed_sf"/>
</dbReference>
<keyword evidence="10" id="KW-1185">Reference proteome</keyword>
<feature type="chain" id="PRO_5011212365" evidence="3">
    <location>
        <begin position="26"/>
        <end position="206"/>
    </location>
</feature>
<keyword evidence="2" id="KW-0964">Secreted</keyword>
<dbReference type="GeneID" id="541927"/>
<evidence type="ECO:0000313" key="9">
    <source>
        <dbReference type="EnsemblPlants" id="Zm00001eb291840_P001"/>
    </source>
</evidence>
<reference evidence="9" key="7">
    <citation type="submission" date="2021-05" db="UniProtKB">
        <authorList>
            <consortium name="EnsemblPlants"/>
        </authorList>
    </citation>
    <scope>IDENTIFICATION</scope>
    <source>
        <strain evidence="9">cv. B73</strain>
    </source>
</reference>
<dbReference type="EnsemblPlants" id="Zm00001eb291840_T001">
    <property type="protein sequence ID" value="Zm00001eb291840_P001"/>
    <property type="gene ID" value="Zm00001eb291840"/>
</dbReference>
<dbReference type="Gene3D" id="1.10.110.10">
    <property type="entry name" value="Plant lipid-transfer and hydrophobic proteins"/>
    <property type="match status" value="1"/>
</dbReference>
<evidence type="ECO:0000313" key="7">
    <source>
        <dbReference type="EMBL" id="ACR61553.1"/>
    </source>
</evidence>
<reference evidence="10" key="3">
    <citation type="journal article" date="2009" name="Science">
        <title>The B73 maize genome: complexity, diversity, and dynamics.</title>
        <authorList>
            <person name="Schnable P.S."/>
            <person name="Ware D."/>
            <person name="Fulton R.S."/>
            <person name="Stein J.C."/>
            <person name="Wei F."/>
            <person name="Pasternak S."/>
            <person name="Liang C."/>
            <person name="Zhang J."/>
            <person name="Fulton L."/>
            <person name="Graves T.A."/>
            <person name="Minx P."/>
            <person name="Reily A.D."/>
            <person name="Courtney L."/>
            <person name="Kruchowski S.S."/>
            <person name="Tomlinson C."/>
            <person name="Strong C."/>
            <person name="Delehaunty K."/>
            <person name="Fronick C."/>
            <person name="Courtney B."/>
            <person name="Rock S.M."/>
            <person name="Belter E."/>
            <person name="Du F."/>
            <person name="Kim K."/>
            <person name="Abbott R.M."/>
            <person name="Cotton M."/>
            <person name="Levy A."/>
            <person name="Marchetto P."/>
            <person name="Ochoa K."/>
            <person name="Jackson S.M."/>
            <person name="Gillam B."/>
            <person name="Chen W."/>
            <person name="Yan L."/>
            <person name="Higginbotham J."/>
            <person name="Cardenas M."/>
            <person name="Waligorski J."/>
            <person name="Applebaum E."/>
            <person name="Phelps L."/>
            <person name="Falcone J."/>
            <person name="Kanchi K."/>
            <person name="Thane T."/>
            <person name="Scimone A."/>
            <person name="Thane N."/>
            <person name="Henke J."/>
            <person name="Wang T."/>
            <person name="Ruppert J."/>
            <person name="Shah N."/>
            <person name="Rotter K."/>
            <person name="Hodges J."/>
            <person name="Ingenthron E."/>
            <person name="Cordes M."/>
            <person name="Kohlberg S."/>
            <person name="Sgro J."/>
            <person name="Delgado B."/>
            <person name="Mead K."/>
            <person name="Chinwalla A."/>
            <person name="Leonard S."/>
            <person name="Crouse K."/>
            <person name="Collura K."/>
            <person name="Kudrna D."/>
            <person name="Currie J."/>
            <person name="He R."/>
            <person name="Angelova A."/>
            <person name="Rajasekar S."/>
            <person name="Mueller T."/>
            <person name="Lomeli R."/>
            <person name="Scara G."/>
            <person name="Ko A."/>
            <person name="Delaney K."/>
            <person name="Wissotski M."/>
            <person name="Lopez G."/>
            <person name="Campos D."/>
            <person name="Braidotti M."/>
            <person name="Ashley E."/>
            <person name="Golser W."/>
            <person name="Kim H."/>
            <person name="Lee S."/>
            <person name="Lin J."/>
            <person name="Dujmic Z."/>
            <person name="Kim W."/>
            <person name="Talag J."/>
            <person name="Zuccolo A."/>
            <person name="Fan C."/>
            <person name="Sebastian A."/>
            <person name="Kramer M."/>
            <person name="Spiegel L."/>
            <person name="Nascimento L."/>
            <person name="Zutavern T."/>
            <person name="Miller B."/>
            <person name="Ambroise C."/>
            <person name="Muller S."/>
            <person name="Spooner W."/>
            <person name="Narechania A."/>
            <person name="Ren L."/>
            <person name="Wei S."/>
            <person name="Kumari S."/>
            <person name="Faga B."/>
            <person name="Levy M.J."/>
            <person name="McMahan L."/>
            <person name="Van Buren P."/>
            <person name="Vaughn M.W."/>
            <person name="Ying K."/>
            <person name="Yeh C.-T."/>
            <person name="Emrich S.J."/>
            <person name="Jia Y."/>
            <person name="Kalyanaraman A."/>
            <person name="Hsia A.-P."/>
            <person name="Barbazuk W.B."/>
            <person name="Baucom R.S."/>
            <person name="Brutnell T.P."/>
            <person name="Carpita N.C."/>
            <person name="Chaparro C."/>
            <person name="Chia J.-M."/>
            <person name="Deragon J.-M."/>
            <person name="Estill J.C."/>
            <person name="Fu Y."/>
            <person name="Jeddeloh J.A."/>
            <person name="Han Y."/>
            <person name="Lee H."/>
            <person name="Li P."/>
            <person name="Lisch D.R."/>
            <person name="Liu S."/>
            <person name="Liu Z."/>
            <person name="Nagel D.H."/>
            <person name="McCann M.C."/>
            <person name="SanMiguel P."/>
            <person name="Myers A.M."/>
            <person name="Nettleton D."/>
            <person name="Nguyen J."/>
            <person name="Penning B.W."/>
            <person name="Ponnala L."/>
            <person name="Schneider K.L."/>
            <person name="Schwartz D.C."/>
            <person name="Sharma A."/>
            <person name="Soderlund C."/>
            <person name="Springer N.M."/>
            <person name="Sun Q."/>
            <person name="Wang H."/>
            <person name="Waterman M."/>
            <person name="Westerman R."/>
            <person name="Wolfgruber T.K."/>
            <person name="Yang L."/>
            <person name="Yu Y."/>
            <person name="Zhang L."/>
            <person name="Zhou S."/>
            <person name="Zhu Q."/>
            <person name="Bennetzen J.L."/>
            <person name="Dawe R.K."/>
            <person name="Jiang J."/>
            <person name="Jiang N."/>
            <person name="Presting G.G."/>
            <person name="Wessler S.R."/>
            <person name="Aluru S."/>
            <person name="Martienssen R.A."/>
            <person name="Clifton S.W."/>
            <person name="McCombie W.R."/>
            <person name="Wing R.A."/>
            <person name="Wilson R.K."/>
        </authorList>
    </citation>
    <scope>NUCLEOTIDE SEQUENCE [LARGE SCALE GENOMIC DNA]</scope>
    <source>
        <strain evidence="10">cv. B73</strain>
    </source>
</reference>
<dbReference type="HOGENOM" id="CLU_1404429_0_0_1"/>
<dbReference type="CDD" id="cd00261">
    <property type="entry name" value="AAI_SS"/>
    <property type="match status" value="1"/>
</dbReference>
<evidence type="ECO:0000313" key="6">
    <source>
        <dbReference type="EMBL" id="ACN26033.1"/>
    </source>
</evidence>
<dbReference type="EMBL" id="BT061336">
    <property type="protein sequence ID" value="ACN26033.1"/>
    <property type="molecule type" value="mRNA"/>
</dbReference>
<proteinExistence type="evidence at protein level"/>
<protein>
    <submittedName>
        <fullName evidence="5">Alpha globulin</fullName>
    </submittedName>
    <submittedName>
        <fullName evidence="7">Globulin 1</fullName>
    </submittedName>
    <submittedName>
        <fullName evidence="8">Globulin3</fullName>
    </submittedName>
</protein>
<evidence type="ECO:0000313" key="8">
    <source>
        <dbReference type="EMBL" id="AQK87013.1"/>
    </source>
</evidence>
<dbReference type="EMBL" id="CM000782">
    <property type="protein sequence ID" value="AQK87013.1"/>
    <property type="molecule type" value="Genomic_DNA"/>
</dbReference>
<gene>
    <name evidence="9" type="primary">LOC541927</name>
    <name evidence="8" type="ORF">ZEAMMB73_Zm00001d038597</name>
</gene>
<reference evidence="5" key="1">
    <citation type="journal article" date="2001" name="Plant Cell">
        <title>Genomics analysis of genes expressed in maize endosperm identifies novel seed proteins and clarifies patterns of zein gene expression.</title>
        <authorList>
            <person name="Woo Y.M."/>
            <person name="Hu D.W."/>
            <person name="Larkins B.A."/>
            <person name="Jung R."/>
        </authorList>
    </citation>
    <scope>NUCLEOTIDE SEQUENCE</scope>
    <source>
        <tissue evidence="5">Endosperm</tissue>
    </source>
</reference>
<dbReference type="GO" id="GO:0005576">
    <property type="term" value="C:extracellular region"/>
    <property type="evidence" value="ECO:0007669"/>
    <property type="project" value="UniProtKB-SubCell"/>
</dbReference>
<dbReference type="RefSeq" id="NP_001105060.1">
    <property type="nucleotide sequence ID" value="NM_001111590.1"/>
</dbReference>
<dbReference type="OMA" id="RMRCCQQ"/>
<dbReference type="SMR" id="Q946V3"/>
<name>Q946V3_MAIZE</name>
<dbReference type="Gramene" id="Zm00001eb291840_T001">
    <property type="protein sequence ID" value="Zm00001eb291840_P001"/>
    <property type="gene ID" value="Zm00001eb291840"/>
</dbReference>
<reference evidence="8" key="5">
    <citation type="submission" date="2015-12" db="EMBL/GenBank/DDBJ databases">
        <title>Update maize B73 reference genome by single molecule sequencing technologies.</title>
        <authorList>
            <consortium name="Maize Genome Sequencing Project"/>
            <person name="Ware D."/>
        </authorList>
    </citation>
    <scope>NUCLEOTIDE SEQUENCE</scope>
    <source>
        <tissue evidence="8">Seedling</tissue>
    </source>
</reference>
<dbReference type="OrthoDB" id="653963at2759"/>
<dbReference type="PaxDb" id="4577-GRMZM2G410134_P01"/>
<reference evidence="7" key="4">
    <citation type="journal article" date="2010" name="Funct. Integr. Genomics">
        <title>Conserved globulin gene across eight grass genomes identify fundamental units of the loci encoding seed storage proteins.</title>
        <authorList>
            <person name="Gu Y.Q."/>
            <person name="Wanjugi H."/>
            <person name="Coleman-Derr D."/>
            <person name="Kong X."/>
            <person name="Anderson O.D."/>
        </authorList>
    </citation>
    <scope>NUCLEOTIDE SEQUENCE</scope>
</reference>
<evidence type="ECO:0000313" key="5">
    <source>
        <dbReference type="EMBL" id="AAL16993.1"/>
    </source>
</evidence>